<reference evidence="8" key="1">
    <citation type="journal article" date="2021" name="Genome Biol. Evol.">
        <title>The assembled and annotated genome of the fairy-ring fungus Marasmius oreades.</title>
        <authorList>
            <person name="Hiltunen M."/>
            <person name="Ament-Velasquez S.L."/>
            <person name="Johannesson H."/>
        </authorList>
    </citation>
    <scope>NUCLEOTIDE SEQUENCE</scope>
    <source>
        <strain evidence="8">03SP1</strain>
    </source>
</reference>
<evidence type="ECO:0000259" key="7">
    <source>
        <dbReference type="PROSITE" id="PS50600"/>
    </source>
</evidence>
<evidence type="ECO:0000256" key="2">
    <source>
        <dbReference type="ARBA" id="ARBA00022553"/>
    </source>
</evidence>
<keyword evidence="9" id="KW-1185">Reference proteome</keyword>
<dbReference type="GO" id="GO:0016926">
    <property type="term" value="P:protein desumoylation"/>
    <property type="evidence" value="ECO:0007669"/>
    <property type="project" value="TreeGrafter"/>
</dbReference>
<dbReference type="InterPro" id="IPR038765">
    <property type="entry name" value="Papain-like_cys_pep_sf"/>
</dbReference>
<evidence type="ECO:0000256" key="3">
    <source>
        <dbReference type="ARBA" id="ARBA00022670"/>
    </source>
</evidence>
<accession>A0A9P7RZN2</accession>
<dbReference type="RefSeq" id="XP_043008561.1">
    <property type="nucleotide sequence ID" value="XM_043153277.1"/>
</dbReference>
<feature type="domain" description="Ubiquitin-like protease family profile" evidence="7">
    <location>
        <begin position="219"/>
        <end position="388"/>
    </location>
</feature>
<dbReference type="AlphaFoldDB" id="A0A9P7RZN2"/>
<keyword evidence="4" id="KW-0833">Ubl conjugation pathway</keyword>
<keyword evidence="2" id="KW-0597">Phosphoprotein</keyword>
<evidence type="ECO:0000256" key="4">
    <source>
        <dbReference type="ARBA" id="ARBA00022786"/>
    </source>
</evidence>
<evidence type="ECO:0000256" key="6">
    <source>
        <dbReference type="SAM" id="MobiDB-lite"/>
    </source>
</evidence>
<name>A0A9P7RZN2_9AGAR</name>
<dbReference type="PROSITE" id="PS50600">
    <property type="entry name" value="ULP_PROTEASE"/>
    <property type="match status" value="1"/>
</dbReference>
<dbReference type="Gene3D" id="3.40.395.10">
    <property type="entry name" value="Adenoviral Proteinase, Chain A"/>
    <property type="match status" value="1"/>
</dbReference>
<keyword evidence="5" id="KW-0378">Hydrolase</keyword>
<feature type="compositionally biased region" description="Basic and acidic residues" evidence="6">
    <location>
        <begin position="189"/>
        <end position="207"/>
    </location>
</feature>
<dbReference type="GeneID" id="66077543"/>
<dbReference type="InterPro" id="IPR003653">
    <property type="entry name" value="Peptidase_C48_C"/>
</dbReference>
<sequence length="437" mass="49587">MATERLSPHSRTERDLNWRPKCPRAVVAVQTVPVRFAPPPSPCMPNLTQRIRSGFSGEEPHNARPLKVLELHPDLIASCSSLPCLYERLYAYDSHDSSETNVQTRLPPSEKEKDEDEMQVEVQEVEGLSVEGQEVEGLSVEEQEVEGLSVEGQEVEGLGREGQDVEGLGVEGQAVEHLSVEEQGVEVSGRNDHDEEKQGPKPPKNEKVLEYPFNTLGCVQIFEKDVARLRPGRFLNDVIVEFGLRLWYRELEEKSSLLSQQIHICNTFFFQKLTEEGYKGVAKWTRNVDIFSKTYIVVPINVKYLSPNKISIYFSPPPLTRIFILDSLGHANDQVVDSLGKYLKSEVVDKKNMSRDSLTEPTGVVMQVPQQTNGCDCGIFLLHYVRTFFKNVAYIQDMVINRPGLWDIGGIGEHRKKLADRIRELSKEWKKRKGIGR</sequence>
<comment type="similarity">
    <text evidence="1">Belongs to the peptidase C48 family.</text>
</comment>
<comment type="caution">
    <text evidence="8">The sequence shown here is derived from an EMBL/GenBank/DDBJ whole genome shotgun (WGS) entry which is preliminary data.</text>
</comment>
<evidence type="ECO:0000256" key="5">
    <source>
        <dbReference type="ARBA" id="ARBA00022801"/>
    </source>
</evidence>
<evidence type="ECO:0000256" key="1">
    <source>
        <dbReference type="ARBA" id="ARBA00005234"/>
    </source>
</evidence>
<gene>
    <name evidence="8" type="ORF">E1B28_008467</name>
</gene>
<organism evidence="8 9">
    <name type="scientific">Marasmius oreades</name>
    <name type="common">fairy-ring Marasmius</name>
    <dbReference type="NCBI Taxonomy" id="181124"/>
    <lineage>
        <taxon>Eukaryota</taxon>
        <taxon>Fungi</taxon>
        <taxon>Dikarya</taxon>
        <taxon>Basidiomycota</taxon>
        <taxon>Agaricomycotina</taxon>
        <taxon>Agaricomycetes</taxon>
        <taxon>Agaricomycetidae</taxon>
        <taxon>Agaricales</taxon>
        <taxon>Marasmiineae</taxon>
        <taxon>Marasmiaceae</taxon>
        <taxon>Marasmius</taxon>
    </lineage>
</organism>
<evidence type="ECO:0000313" key="8">
    <source>
        <dbReference type="EMBL" id="KAG7092091.1"/>
    </source>
</evidence>
<evidence type="ECO:0000313" key="9">
    <source>
        <dbReference type="Proteomes" id="UP001049176"/>
    </source>
</evidence>
<dbReference type="GO" id="GO:0006508">
    <property type="term" value="P:proteolysis"/>
    <property type="evidence" value="ECO:0007669"/>
    <property type="project" value="UniProtKB-KW"/>
</dbReference>
<dbReference type="InterPro" id="IPR051947">
    <property type="entry name" value="Sentrin-specific_protease"/>
</dbReference>
<dbReference type="SUPFAM" id="SSF54001">
    <property type="entry name" value="Cysteine proteinases"/>
    <property type="match status" value="1"/>
</dbReference>
<dbReference type="KEGG" id="more:E1B28_008467"/>
<dbReference type="GO" id="GO:0070139">
    <property type="term" value="F:SUMO-specific endopeptidase activity"/>
    <property type="evidence" value="ECO:0007669"/>
    <property type="project" value="TreeGrafter"/>
</dbReference>
<feature type="region of interest" description="Disordered" evidence="6">
    <location>
        <begin position="96"/>
        <end position="164"/>
    </location>
</feature>
<dbReference type="Proteomes" id="UP001049176">
    <property type="component" value="Chromosome 5"/>
</dbReference>
<dbReference type="GO" id="GO:0005634">
    <property type="term" value="C:nucleus"/>
    <property type="evidence" value="ECO:0007669"/>
    <property type="project" value="TreeGrafter"/>
</dbReference>
<dbReference type="GO" id="GO:0005737">
    <property type="term" value="C:cytoplasm"/>
    <property type="evidence" value="ECO:0007669"/>
    <property type="project" value="TreeGrafter"/>
</dbReference>
<dbReference type="PANTHER" id="PTHR46896:SF3">
    <property type="entry name" value="FI06413P-RELATED"/>
    <property type="match status" value="1"/>
</dbReference>
<dbReference type="EMBL" id="CM032185">
    <property type="protein sequence ID" value="KAG7092091.1"/>
    <property type="molecule type" value="Genomic_DNA"/>
</dbReference>
<feature type="region of interest" description="Disordered" evidence="6">
    <location>
        <begin position="182"/>
        <end position="207"/>
    </location>
</feature>
<protein>
    <recommendedName>
        <fullName evidence="7">Ubiquitin-like protease family profile domain-containing protein</fullName>
    </recommendedName>
</protein>
<dbReference type="PANTHER" id="PTHR46896">
    <property type="entry name" value="SENTRIN-SPECIFIC PROTEASE"/>
    <property type="match status" value="1"/>
</dbReference>
<dbReference type="OrthoDB" id="442460at2759"/>
<proteinExistence type="inferred from homology"/>
<dbReference type="Pfam" id="PF02902">
    <property type="entry name" value="Peptidase_C48"/>
    <property type="match status" value="1"/>
</dbReference>
<keyword evidence="3" id="KW-0645">Protease</keyword>